<dbReference type="Proteomes" id="UP001165583">
    <property type="component" value="Unassembled WGS sequence"/>
</dbReference>
<name>A0ABT2I3X8_9SPHN</name>
<comment type="caution">
    <text evidence="1">The sequence shown here is derived from an EMBL/GenBank/DDBJ whole genome shotgun (WGS) entry which is preliminary data.</text>
</comment>
<gene>
    <name evidence="1" type="ORF">NZK81_08115</name>
</gene>
<dbReference type="EMBL" id="JANZXA010000004">
    <property type="protein sequence ID" value="MCT2399512.1"/>
    <property type="molecule type" value="Genomic_DNA"/>
</dbReference>
<accession>A0ABT2I3X8</accession>
<proteinExistence type="predicted"/>
<organism evidence="1 2">
    <name type="scientific">Novosphingobium mangrovi</name>
    <name type="common">ex Huang et al. 2023</name>
    <dbReference type="NCBI Taxonomy" id="2976432"/>
    <lineage>
        <taxon>Bacteria</taxon>
        <taxon>Pseudomonadati</taxon>
        <taxon>Pseudomonadota</taxon>
        <taxon>Alphaproteobacteria</taxon>
        <taxon>Sphingomonadales</taxon>
        <taxon>Sphingomonadaceae</taxon>
        <taxon>Novosphingobium</taxon>
    </lineage>
</organism>
<reference evidence="1" key="1">
    <citation type="submission" date="2022-09" db="EMBL/GenBank/DDBJ databases">
        <title>Novosphingobium sp. Nov., a polycyclic aromatic hydrocarbon-degrading bacterium isolated form mangrove sediments in HongKong.</title>
        <authorList>
            <person name="Hu Z."/>
        </authorList>
    </citation>
    <scope>NUCLEOTIDE SEQUENCE</scope>
    <source>
        <strain evidence="1">HK4-1</strain>
    </source>
</reference>
<protein>
    <recommendedName>
        <fullName evidence="3">DUF2336 domain-containing protein</fullName>
    </recommendedName>
</protein>
<evidence type="ECO:0000313" key="1">
    <source>
        <dbReference type="EMBL" id="MCT2399512.1"/>
    </source>
</evidence>
<keyword evidence="2" id="KW-1185">Reference proteome</keyword>
<evidence type="ECO:0000313" key="2">
    <source>
        <dbReference type="Proteomes" id="UP001165583"/>
    </source>
</evidence>
<sequence>MIDRTVHPASGDNVEAVLREELARGDAMAETVLPILRHLIAAEDSSVFSEEILARVRGMLADLAGGMLDAMANAAGPDEAFARDDGIAEQLTRAFMDNPALISHLHALALEWQLTERMQARLALDPVVSPMLQELISSPDEGTQGLAMTFLAAQARWCQTQRRMTLPFRDLPGDLLHGVLASLRSLGEQRPDLAERTGRAETAIREAYDEGASRLGLAWRLVMTLGDGNRSALSLTHGGVALFLTALALGSGQARDVVVLSTHEAQLARLALALRTAGLEPSGIEEQFLALHPDVTLPEGFDRLGTDSAASILASGHQQAGHYGG</sequence>
<evidence type="ECO:0008006" key="3">
    <source>
        <dbReference type="Google" id="ProtNLM"/>
    </source>
</evidence>
<dbReference type="RefSeq" id="WP_260045610.1">
    <property type="nucleotide sequence ID" value="NZ_JANZXA010000004.1"/>
</dbReference>